<reference evidence="4 5" key="1">
    <citation type="journal article" date="2011" name="PLoS ONE">
        <title>The complete genome sequence of Thermoproteus tenax: a physiologically versatile member of the Crenarchaeota.</title>
        <authorList>
            <person name="Siebers B."/>
            <person name="Zaparty M."/>
            <person name="Raddatz G."/>
            <person name="Tjaden B."/>
            <person name="Albers S.V."/>
            <person name="Bell S.D."/>
            <person name="Blombach F."/>
            <person name="Kletzin A."/>
            <person name="Kyrpides N."/>
            <person name="Lanz C."/>
            <person name="Plagens A."/>
            <person name="Rampp M."/>
            <person name="Rosinus A."/>
            <person name="von Jan M."/>
            <person name="Makarova K.S."/>
            <person name="Klenk H.P."/>
            <person name="Schuster S.C."/>
            <person name="Hensel R."/>
        </authorList>
    </citation>
    <scope>NUCLEOTIDE SEQUENCE [LARGE SCALE GENOMIC DNA]</scope>
    <source>
        <strain evidence="5">ATCC 35583 / DSM 2078 / JCM 9277 / NBRC 100435 / Kra 1</strain>
    </source>
</reference>
<dbReference type="GO" id="GO:0005524">
    <property type="term" value="F:ATP binding"/>
    <property type="evidence" value="ECO:0007669"/>
    <property type="project" value="UniProtKB-KW"/>
</dbReference>
<dbReference type="HOGENOM" id="CLU_097794_0_0_2"/>
<dbReference type="InterPro" id="IPR027417">
    <property type="entry name" value="P-loop_NTPase"/>
</dbReference>
<sequence length="250" mass="27790">MRTGVEPIDQQLPPSGVPPGYLVLLEGPLGVGKTFFAYCFVKSALDAGAPAAVFAIDALPDDVLDALRSRGVNPSEVLIVDGFYAPTERINKMKLWNKSRLDVLDTRAFLDKLAELAEYVKNGLVVIDSLNEVILRSSNVFELFRGLKIFAKYTNNIVVGIVHTDVEDVANTLALAEHLADLIIEAEVDPNLEQMGLFMRRLRIARARGLRVSHDWVHIDIVDKKVVEVDVKALLRDLNRRMAEMGIKTE</sequence>
<name>G4RJF3_THETK</name>
<dbReference type="eggNOG" id="arCOG05482">
    <property type="taxonomic scope" value="Archaea"/>
</dbReference>
<dbReference type="Pfam" id="PF06745">
    <property type="entry name" value="ATPase"/>
    <property type="match status" value="1"/>
</dbReference>
<dbReference type="STRING" id="768679.TTX_1053"/>
<evidence type="ECO:0000256" key="1">
    <source>
        <dbReference type="ARBA" id="ARBA00022741"/>
    </source>
</evidence>
<keyword evidence="1" id="KW-0547">Nucleotide-binding</keyword>
<dbReference type="PANTHER" id="PTHR43637:SF1">
    <property type="entry name" value="UPF0273 PROTEIN TM_0370"/>
    <property type="match status" value="1"/>
</dbReference>
<dbReference type="RefSeq" id="WP_014126953.1">
    <property type="nucleotide sequence ID" value="NC_016070.1"/>
</dbReference>
<dbReference type="KEGG" id="ttn:TTX_1053"/>
<dbReference type="GeneID" id="11261942"/>
<accession>G4RJF3</accession>
<dbReference type="OrthoDB" id="39720at2157"/>
<dbReference type="Proteomes" id="UP000002654">
    <property type="component" value="Chromosome"/>
</dbReference>
<organism evidence="4 5">
    <name type="scientific">Thermoproteus tenax (strain ATCC 35583 / DSM 2078 / JCM 9277 / NBRC 100435 / Kra 1)</name>
    <dbReference type="NCBI Taxonomy" id="768679"/>
    <lineage>
        <taxon>Archaea</taxon>
        <taxon>Thermoproteota</taxon>
        <taxon>Thermoprotei</taxon>
        <taxon>Thermoproteales</taxon>
        <taxon>Thermoproteaceae</taxon>
        <taxon>Thermoproteus</taxon>
    </lineage>
</organism>
<gene>
    <name evidence="4" type="ordered locus">TTX_1053</name>
</gene>
<dbReference type="EMBL" id="FN869859">
    <property type="protein sequence ID" value="CCC81698.1"/>
    <property type="molecule type" value="Genomic_DNA"/>
</dbReference>
<protein>
    <submittedName>
        <fullName evidence="4">RecA-superfamily ATPase</fullName>
    </submittedName>
</protein>
<feature type="domain" description="KaiC-like" evidence="3">
    <location>
        <begin position="2"/>
        <end position="229"/>
    </location>
</feature>
<proteinExistence type="predicted"/>
<dbReference type="PaxDb" id="768679-TTX_1053"/>
<dbReference type="AlphaFoldDB" id="G4RJF3"/>
<evidence type="ECO:0000259" key="3">
    <source>
        <dbReference type="Pfam" id="PF06745"/>
    </source>
</evidence>
<evidence type="ECO:0000256" key="2">
    <source>
        <dbReference type="ARBA" id="ARBA00022840"/>
    </source>
</evidence>
<dbReference type="PANTHER" id="PTHR43637">
    <property type="entry name" value="UPF0273 PROTEIN TM_0370"/>
    <property type="match status" value="1"/>
</dbReference>
<keyword evidence="2" id="KW-0067">ATP-binding</keyword>
<evidence type="ECO:0000313" key="4">
    <source>
        <dbReference type="EMBL" id="CCC81698.1"/>
    </source>
</evidence>
<dbReference type="Gene3D" id="3.40.50.300">
    <property type="entry name" value="P-loop containing nucleotide triphosphate hydrolases"/>
    <property type="match status" value="1"/>
</dbReference>
<dbReference type="InterPro" id="IPR014774">
    <property type="entry name" value="KaiC-like_dom"/>
</dbReference>
<dbReference type="PATRIC" id="fig|768679.9.peg.1064"/>
<keyword evidence="5" id="KW-1185">Reference proteome</keyword>
<evidence type="ECO:0000313" key="5">
    <source>
        <dbReference type="Proteomes" id="UP000002654"/>
    </source>
</evidence>
<dbReference type="SUPFAM" id="SSF52540">
    <property type="entry name" value="P-loop containing nucleoside triphosphate hydrolases"/>
    <property type="match status" value="1"/>
</dbReference>